<evidence type="ECO:0000313" key="2">
    <source>
        <dbReference type="EMBL" id="CAK0870902.1"/>
    </source>
</evidence>
<reference evidence="2" key="1">
    <citation type="submission" date="2023-10" db="EMBL/GenBank/DDBJ databases">
        <authorList>
            <person name="Chen Y."/>
            <person name="Shah S."/>
            <person name="Dougan E. K."/>
            <person name="Thang M."/>
            <person name="Chan C."/>
        </authorList>
    </citation>
    <scope>NUCLEOTIDE SEQUENCE [LARGE SCALE GENOMIC DNA]</scope>
</reference>
<evidence type="ECO:0000313" key="3">
    <source>
        <dbReference type="Proteomes" id="UP001189429"/>
    </source>
</evidence>
<name>A0ABN9VCS7_9DINO</name>
<sequence>MGRDSSMLQRRTEAGTAKASRRERVDEKEEEEEEEEEERRGGGKNRTLGTSCTPLVWERAWNLTRHPAARSSIVAGASRHPVCAFDLSNRGGCMVDVCSDKGIGGVGRGRGHQRHLV</sequence>
<dbReference type="Proteomes" id="UP001189429">
    <property type="component" value="Unassembled WGS sequence"/>
</dbReference>
<dbReference type="EMBL" id="CAUYUJ010017015">
    <property type="protein sequence ID" value="CAK0870902.1"/>
    <property type="molecule type" value="Genomic_DNA"/>
</dbReference>
<feature type="region of interest" description="Disordered" evidence="1">
    <location>
        <begin position="1"/>
        <end position="50"/>
    </location>
</feature>
<accession>A0ABN9VCS7</accession>
<proteinExistence type="predicted"/>
<protein>
    <submittedName>
        <fullName evidence="2">Uncharacterized protein</fullName>
    </submittedName>
</protein>
<comment type="caution">
    <text evidence="2">The sequence shown here is derived from an EMBL/GenBank/DDBJ whole genome shotgun (WGS) entry which is preliminary data.</text>
</comment>
<gene>
    <name evidence="2" type="ORF">PCOR1329_LOCUS56885</name>
</gene>
<feature type="compositionally biased region" description="Acidic residues" evidence="1">
    <location>
        <begin position="28"/>
        <end position="37"/>
    </location>
</feature>
<keyword evidence="3" id="KW-1185">Reference proteome</keyword>
<organism evidence="2 3">
    <name type="scientific">Prorocentrum cordatum</name>
    <dbReference type="NCBI Taxonomy" id="2364126"/>
    <lineage>
        <taxon>Eukaryota</taxon>
        <taxon>Sar</taxon>
        <taxon>Alveolata</taxon>
        <taxon>Dinophyceae</taxon>
        <taxon>Prorocentrales</taxon>
        <taxon>Prorocentraceae</taxon>
        <taxon>Prorocentrum</taxon>
    </lineage>
</organism>
<evidence type="ECO:0000256" key="1">
    <source>
        <dbReference type="SAM" id="MobiDB-lite"/>
    </source>
</evidence>